<dbReference type="SUPFAM" id="SSF47565">
    <property type="entry name" value="Insect pheromone/odorant-binding proteins"/>
    <property type="match status" value="1"/>
</dbReference>
<dbReference type="Pfam" id="PF01395">
    <property type="entry name" value="PBP_GOBP"/>
    <property type="match status" value="1"/>
</dbReference>
<accession>A0A5H2N9J7</accession>
<proteinExistence type="evidence at transcript level"/>
<organism evidence="2">
    <name type="scientific">Mythimna separata</name>
    <name type="common">Oriental armyworm</name>
    <name type="synonym">Pseudaletia separata</name>
    <dbReference type="NCBI Taxonomy" id="271217"/>
    <lineage>
        <taxon>Eukaryota</taxon>
        <taxon>Metazoa</taxon>
        <taxon>Ecdysozoa</taxon>
        <taxon>Arthropoda</taxon>
        <taxon>Hexapoda</taxon>
        <taxon>Insecta</taxon>
        <taxon>Pterygota</taxon>
        <taxon>Neoptera</taxon>
        <taxon>Endopterygota</taxon>
        <taxon>Lepidoptera</taxon>
        <taxon>Glossata</taxon>
        <taxon>Ditrysia</taxon>
        <taxon>Noctuoidea</taxon>
        <taxon>Noctuidae</taxon>
        <taxon>Noctuinae</taxon>
        <taxon>Hadenini</taxon>
        <taxon>Mythimna</taxon>
    </lineage>
</organism>
<name>A0A5H2N9J7_MYTSE</name>
<dbReference type="InterPro" id="IPR036728">
    <property type="entry name" value="PBP_GOBP_sf"/>
</dbReference>
<dbReference type="AlphaFoldDB" id="A0A5H2N9J7"/>
<reference evidence="2" key="1">
    <citation type="submission" date="2018-04" db="EMBL/GenBank/DDBJ databases">
        <authorList>
            <person name="Chen W.-B."/>
            <person name="Zhao X.-C."/>
        </authorList>
    </citation>
    <scope>NUCLEOTIDE SEQUENCE</scope>
    <source>
        <tissue evidence="2">Brain</tissue>
    </source>
</reference>
<feature type="signal peptide" evidence="1">
    <location>
        <begin position="1"/>
        <end position="21"/>
    </location>
</feature>
<evidence type="ECO:0000256" key="1">
    <source>
        <dbReference type="SAM" id="SignalP"/>
    </source>
</evidence>
<dbReference type="EMBL" id="MH175124">
    <property type="protein sequence ID" value="AWT22230.1"/>
    <property type="molecule type" value="mRNA"/>
</dbReference>
<keyword evidence="1" id="KW-0732">Signal</keyword>
<dbReference type="SMART" id="SM00708">
    <property type="entry name" value="PhBP"/>
    <property type="match status" value="1"/>
</dbReference>
<dbReference type="CDD" id="cd23992">
    <property type="entry name" value="PBP_GOBP"/>
    <property type="match status" value="1"/>
</dbReference>
<dbReference type="Gene3D" id="1.10.238.20">
    <property type="entry name" value="Pheromone/general odorant binding protein domain"/>
    <property type="match status" value="1"/>
</dbReference>
<evidence type="ECO:0000313" key="2">
    <source>
        <dbReference type="EMBL" id="AWT22230.1"/>
    </source>
</evidence>
<protein>
    <submittedName>
        <fullName evidence="2">Odorant-binding protein 11</fullName>
    </submittedName>
</protein>
<dbReference type="InterPro" id="IPR006170">
    <property type="entry name" value="PBP/GOBP"/>
</dbReference>
<dbReference type="GO" id="GO:0005549">
    <property type="term" value="F:odorant binding"/>
    <property type="evidence" value="ECO:0007669"/>
    <property type="project" value="InterPro"/>
</dbReference>
<feature type="chain" id="PRO_5023834439" evidence="1">
    <location>
        <begin position="22"/>
        <end position="145"/>
    </location>
</feature>
<sequence length="145" mass="16562">MYKFTCFVFYILYAVFTQAESDSSDSGSDEVFEKLSHECMEKFGVTEDDLNGVIKTSDVTNIDSCYWGCYFTKMGVLNDKGQFDMNNFQTTMKKMMKDDEDYDNLEKLVKKCEPVKDETVTDGEAGCERGTLFAVCFVKNDGDFI</sequence>